<keyword evidence="3" id="KW-1133">Transmembrane helix</keyword>
<keyword evidence="5" id="KW-1185">Reference proteome</keyword>
<gene>
    <name evidence="4" type="ORF">JOC48_004137</name>
</gene>
<comment type="caution">
    <text evidence="4">The sequence shown here is derived from an EMBL/GenBank/DDBJ whole genome shotgun (WGS) entry which is preliminary data.</text>
</comment>
<evidence type="ECO:0000256" key="3">
    <source>
        <dbReference type="SAM" id="Phobius"/>
    </source>
</evidence>
<evidence type="ECO:0000313" key="4">
    <source>
        <dbReference type="EMBL" id="MBM7573573.1"/>
    </source>
</evidence>
<keyword evidence="2" id="KW-0406">Ion transport</keyword>
<accession>A0ABS2N639</accession>
<keyword evidence="1" id="KW-0375">Hydrogen ion transport</keyword>
<name>A0ABS2N639_9BACI</name>
<evidence type="ECO:0000256" key="1">
    <source>
        <dbReference type="ARBA" id="ARBA00022781"/>
    </source>
</evidence>
<dbReference type="RefSeq" id="WP_204502211.1">
    <property type="nucleotide sequence ID" value="NZ_JAFBDR010000038.1"/>
</dbReference>
<dbReference type="InterPro" id="IPR038662">
    <property type="entry name" value="ATP_synth_F0_csu_sf"/>
</dbReference>
<keyword evidence="3" id="KW-0472">Membrane</keyword>
<feature type="transmembrane region" description="Helical" evidence="3">
    <location>
        <begin position="6"/>
        <end position="30"/>
    </location>
</feature>
<reference evidence="4 5" key="1">
    <citation type="submission" date="2021-01" db="EMBL/GenBank/DDBJ databases">
        <title>Genomic Encyclopedia of Type Strains, Phase IV (KMG-IV): sequencing the most valuable type-strain genomes for metagenomic binning, comparative biology and taxonomic classification.</title>
        <authorList>
            <person name="Goeker M."/>
        </authorList>
    </citation>
    <scope>NUCLEOTIDE SEQUENCE [LARGE SCALE GENOMIC DNA]</scope>
    <source>
        <strain evidence="4 5">DSM 23711</strain>
    </source>
</reference>
<evidence type="ECO:0000313" key="5">
    <source>
        <dbReference type="Proteomes" id="UP001296943"/>
    </source>
</evidence>
<sequence length="149" mass="16346">MNTGWLFVLASAIAVVGIVTAFKQMMVVVEGKLEKEEVVSTNSLQKQLSGFFIRVALIESIPIVLIVFGFIQMETWVGNQSDILLPLIIIIIILVFGIINVFLSRGSLLAFNDLPKEAKTFIQTLIFIGMAMVSAIPIISIVAMFIMLG</sequence>
<evidence type="ECO:0000256" key="2">
    <source>
        <dbReference type="ARBA" id="ARBA00023065"/>
    </source>
</evidence>
<feature type="transmembrane region" description="Helical" evidence="3">
    <location>
        <begin position="51"/>
        <end position="71"/>
    </location>
</feature>
<protein>
    <submittedName>
        <fullName evidence="4">F0F1-type ATP synthase membrane subunit c/vacuolar-type H+-ATPase subunit K</fullName>
    </submittedName>
</protein>
<dbReference type="Proteomes" id="UP001296943">
    <property type="component" value="Unassembled WGS sequence"/>
</dbReference>
<proteinExistence type="predicted"/>
<feature type="transmembrane region" description="Helical" evidence="3">
    <location>
        <begin position="124"/>
        <end position="148"/>
    </location>
</feature>
<feature type="transmembrane region" description="Helical" evidence="3">
    <location>
        <begin position="83"/>
        <end position="103"/>
    </location>
</feature>
<dbReference type="Gene3D" id="1.20.20.10">
    <property type="entry name" value="F1F0 ATP synthase subunit C"/>
    <property type="match status" value="1"/>
</dbReference>
<keyword evidence="2" id="KW-0813">Transport</keyword>
<organism evidence="4 5">
    <name type="scientific">Aquibacillus albus</name>
    <dbReference type="NCBI Taxonomy" id="1168171"/>
    <lineage>
        <taxon>Bacteria</taxon>
        <taxon>Bacillati</taxon>
        <taxon>Bacillota</taxon>
        <taxon>Bacilli</taxon>
        <taxon>Bacillales</taxon>
        <taxon>Bacillaceae</taxon>
        <taxon>Aquibacillus</taxon>
    </lineage>
</organism>
<keyword evidence="3" id="KW-0812">Transmembrane</keyword>
<dbReference type="EMBL" id="JAFBDR010000038">
    <property type="protein sequence ID" value="MBM7573573.1"/>
    <property type="molecule type" value="Genomic_DNA"/>
</dbReference>